<name>A0AB39XY10_9ACTN</name>
<dbReference type="Gene3D" id="3.40.50.1000">
    <property type="entry name" value="HAD superfamily/HAD-like"/>
    <property type="match status" value="1"/>
</dbReference>
<dbReference type="NCBIfam" id="TIGR01490">
    <property type="entry name" value="HAD-SF-IB-hyp1"/>
    <property type="match status" value="1"/>
</dbReference>
<dbReference type="GO" id="GO:0046872">
    <property type="term" value="F:metal ion binding"/>
    <property type="evidence" value="ECO:0007669"/>
    <property type="project" value="UniProtKB-KW"/>
</dbReference>
<organism evidence="5">
    <name type="scientific">Streptomyces sp. R33</name>
    <dbReference type="NCBI Taxonomy" id="3238629"/>
    <lineage>
        <taxon>Bacteria</taxon>
        <taxon>Bacillati</taxon>
        <taxon>Actinomycetota</taxon>
        <taxon>Actinomycetes</taxon>
        <taxon>Kitasatosporales</taxon>
        <taxon>Streptomycetaceae</taxon>
        <taxon>Streptomyces</taxon>
    </lineage>
</organism>
<dbReference type="AlphaFoldDB" id="A0AB39XY10"/>
<proteinExistence type="inferred from homology"/>
<reference evidence="5" key="1">
    <citation type="submission" date="2024-08" db="EMBL/GenBank/DDBJ databases">
        <authorList>
            <person name="Yu S.T."/>
        </authorList>
    </citation>
    <scope>NUCLEOTIDE SEQUENCE</scope>
    <source>
        <strain evidence="5">R33</strain>
    </source>
</reference>
<evidence type="ECO:0000256" key="3">
    <source>
        <dbReference type="ARBA" id="ARBA00022801"/>
    </source>
</evidence>
<evidence type="ECO:0000256" key="1">
    <source>
        <dbReference type="ARBA" id="ARBA00009184"/>
    </source>
</evidence>
<comment type="similarity">
    <text evidence="1">Belongs to the HAD-like hydrolase superfamily. SerB family.</text>
</comment>
<evidence type="ECO:0000256" key="2">
    <source>
        <dbReference type="ARBA" id="ARBA00022723"/>
    </source>
</evidence>
<evidence type="ECO:0000313" key="5">
    <source>
        <dbReference type="EMBL" id="XDV62758.1"/>
    </source>
</evidence>
<dbReference type="Gene3D" id="1.20.1440.100">
    <property type="entry name" value="SG protein - dephosphorylation function"/>
    <property type="match status" value="1"/>
</dbReference>
<dbReference type="PANTHER" id="PTHR43344">
    <property type="entry name" value="PHOSPHOSERINE PHOSPHATASE"/>
    <property type="match status" value="1"/>
</dbReference>
<keyword evidence="3 5" id="KW-0378">Hydrolase</keyword>
<dbReference type="NCBIfam" id="TIGR01488">
    <property type="entry name" value="HAD-SF-IB"/>
    <property type="match status" value="1"/>
</dbReference>
<dbReference type="InterPro" id="IPR006385">
    <property type="entry name" value="HAD_hydro_SerB1"/>
</dbReference>
<dbReference type="EMBL" id="CP165727">
    <property type="protein sequence ID" value="XDV62758.1"/>
    <property type="molecule type" value="Genomic_DNA"/>
</dbReference>
<keyword evidence="2" id="KW-0479">Metal-binding</keyword>
<gene>
    <name evidence="5" type="ORF">AB5J51_07285</name>
</gene>
<keyword evidence="4" id="KW-0460">Magnesium</keyword>
<dbReference type="SUPFAM" id="SSF56784">
    <property type="entry name" value="HAD-like"/>
    <property type="match status" value="1"/>
</dbReference>
<dbReference type="Pfam" id="PF12710">
    <property type="entry name" value="HAD"/>
    <property type="match status" value="1"/>
</dbReference>
<dbReference type="InterPro" id="IPR036412">
    <property type="entry name" value="HAD-like_sf"/>
</dbReference>
<dbReference type="PANTHER" id="PTHR43344:SF13">
    <property type="entry name" value="PHOSPHATASE RV3661-RELATED"/>
    <property type="match status" value="1"/>
</dbReference>
<protein>
    <submittedName>
        <fullName evidence="5">HAD family hydrolase</fullName>
    </submittedName>
</protein>
<dbReference type="InterPro" id="IPR050582">
    <property type="entry name" value="HAD-like_SerB"/>
</dbReference>
<dbReference type="RefSeq" id="WP_206310789.1">
    <property type="nucleotide sequence ID" value="NZ_CP165727.1"/>
</dbReference>
<dbReference type="InterPro" id="IPR023214">
    <property type="entry name" value="HAD_sf"/>
</dbReference>
<dbReference type="GO" id="GO:0016787">
    <property type="term" value="F:hydrolase activity"/>
    <property type="evidence" value="ECO:0007669"/>
    <property type="project" value="UniProtKB-KW"/>
</dbReference>
<evidence type="ECO:0000256" key="4">
    <source>
        <dbReference type="ARBA" id="ARBA00022842"/>
    </source>
</evidence>
<sequence length="236" mass="25744">MTTALPSTTHAVAFFDVDETLTTVKTMFDFYDFFLEAVGHTPQEQERLRRDARDLLRPGLPREQGNRLFYRRFAGYAAEQTQAVGRAWFAQHLRQGGFFHQDVLAALTAHRERGLATVLVSGSFPAALDPVAAHVGADIVLCTRPEIRDGVYTGEVLATMIGDAKARAARELLSERGIGPEECHAYGDHVSDLGLLRLVGHPVVVGDHPDLLAEAGLRGWHHLAGVPAGGPHGRQP</sequence>
<accession>A0AB39XY10</accession>